<protein>
    <submittedName>
        <fullName evidence="9">Fe(3+)-citrate import system permease protein YfmE</fullName>
    </submittedName>
</protein>
<dbReference type="AlphaFoldDB" id="A0A919Q7H8"/>
<dbReference type="GO" id="GO:0022857">
    <property type="term" value="F:transmembrane transporter activity"/>
    <property type="evidence" value="ECO:0007669"/>
    <property type="project" value="InterPro"/>
</dbReference>
<dbReference type="Pfam" id="PF01032">
    <property type="entry name" value="FecCD"/>
    <property type="match status" value="1"/>
</dbReference>
<evidence type="ECO:0000256" key="1">
    <source>
        <dbReference type="ARBA" id="ARBA00004651"/>
    </source>
</evidence>
<accession>A0A919Q7H8</accession>
<evidence type="ECO:0000256" key="5">
    <source>
        <dbReference type="ARBA" id="ARBA00022692"/>
    </source>
</evidence>
<dbReference type="CDD" id="cd06550">
    <property type="entry name" value="TM_ABC_iron-siderophores_like"/>
    <property type="match status" value="1"/>
</dbReference>
<proteinExistence type="inferred from homology"/>
<sequence length="366" mass="36773">MTPRTPGKTPARPRTASAVKSALATLAALSLHAANARPARRRTALVAYAVALILLLATALAGIAFGAVSLSPADVVDGLTGGANTFIVQEYRLPRVAVSILAGAALGVAGVFLQAALRNPLASPDVVGFTKGGGVGAMAAVMLSSPAAQAWAIPVGVIAGTSVTAAGLLLISRRLGGSLTTLVLVGAALSALAGAAIEYLLVREPQSADQAMVWLAGSVYGSDRADVTALLAWLAVCLPLVVLATRSVDVAGFGDDSVVSLGRHPVRVRALLVTAAVLLTAGAVTSVGGIGFLGLLAPHLARFAVGSRGHRLVPMAALTGALILCLADFAGRVVAVPNEIPAGIVAVVVGGPYLLYLLIRETRKHA</sequence>
<keyword evidence="4" id="KW-1003">Cell membrane</keyword>
<gene>
    <name evidence="9" type="primary">yfmE</name>
    <name evidence="9" type="ORF">Aph01nite_09540</name>
</gene>
<dbReference type="InterPro" id="IPR037294">
    <property type="entry name" value="ABC_BtuC-like"/>
</dbReference>
<evidence type="ECO:0000256" key="2">
    <source>
        <dbReference type="ARBA" id="ARBA00007935"/>
    </source>
</evidence>
<evidence type="ECO:0000313" key="9">
    <source>
        <dbReference type="EMBL" id="GIH22644.1"/>
    </source>
</evidence>
<evidence type="ECO:0000313" key="10">
    <source>
        <dbReference type="Proteomes" id="UP000640052"/>
    </source>
</evidence>
<feature type="transmembrane region" description="Helical" evidence="8">
    <location>
        <begin position="96"/>
        <end position="117"/>
    </location>
</feature>
<name>A0A919Q7H8_9ACTN</name>
<comment type="similarity">
    <text evidence="2">Belongs to the binding-protein-dependent transport system permease family. FecCD subfamily.</text>
</comment>
<dbReference type="Gene3D" id="1.10.3470.10">
    <property type="entry name" value="ABC transporter involved in vitamin B12 uptake, BtuC"/>
    <property type="match status" value="1"/>
</dbReference>
<feature type="transmembrane region" description="Helical" evidence="8">
    <location>
        <begin position="46"/>
        <end position="68"/>
    </location>
</feature>
<dbReference type="GO" id="GO:0005886">
    <property type="term" value="C:plasma membrane"/>
    <property type="evidence" value="ECO:0007669"/>
    <property type="project" value="UniProtKB-SubCell"/>
</dbReference>
<keyword evidence="5 8" id="KW-0812">Transmembrane</keyword>
<keyword evidence="3" id="KW-0813">Transport</keyword>
<keyword evidence="6 8" id="KW-1133">Transmembrane helix</keyword>
<feature type="transmembrane region" description="Helical" evidence="8">
    <location>
        <begin position="151"/>
        <end position="170"/>
    </location>
</feature>
<feature type="transmembrane region" description="Helical" evidence="8">
    <location>
        <begin position="312"/>
        <end position="334"/>
    </location>
</feature>
<keyword evidence="10" id="KW-1185">Reference proteome</keyword>
<reference evidence="9" key="1">
    <citation type="submission" date="2021-01" db="EMBL/GenBank/DDBJ databases">
        <title>Whole genome shotgun sequence of Acrocarpospora phusangensis NBRC 108782.</title>
        <authorList>
            <person name="Komaki H."/>
            <person name="Tamura T."/>
        </authorList>
    </citation>
    <scope>NUCLEOTIDE SEQUENCE</scope>
    <source>
        <strain evidence="9">NBRC 108782</strain>
    </source>
</reference>
<dbReference type="PANTHER" id="PTHR30472">
    <property type="entry name" value="FERRIC ENTEROBACTIN TRANSPORT SYSTEM PERMEASE PROTEIN"/>
    <property type="match status" value="1"/>
</dbReference>
<evidence type="ECO:0000256" key="8">
    <source>
        <dbReference type="SAM" id="Phobius"/>
    </source>
</evidence>
<evidence type="ECO:0000256" key="6">
    <source>
        <dbReference type="ARBA" id="ARBA00022989"/>
    </source>
</evidence>
<keyword evidence="7 8" id="KW-0472">Membrane</keyword>
<feature type="transmembrane region" description="Helical" evidence="8">
    <location>
        <begin position="182"/>
        <end position="202"/>
    </location>
</feature>
<dbReference type="InterPro" id="IPR000522">
    <property type="entry name" value="ABC_transptr_permease_BtuC"/>
</dbReference>
<organism evidence="9 10">
    <name type="scientific">Acrocarpospora phusangensis</name>
    <dbReference type="NCBI Taxonomy" id="1070424"/>
    <lineage>
        <taxon>Bacteria</taxon>
        <taxon>Bacillati</taxon>
        <taxon>Actinomycetota</taxon>
        <taxon>Actinomycetes</taxon>
        <taxon>Streptosporangiales</taxon>
        <taxon>Streptosporangiaceae</taxon>
        <taxon>Acrocarpospora</taxon>
    </lineage>
</organism>
<evidence type="ECO:0000256" key="3">
    <source>
        <dbReference type="ARBA" id="ARBA00022448"/>
    </source>
</evidence>
<evidence type="ECO:0000256" key="7">
    <source>
        <dbReference type="ARBA" id="ARBA00023136"/>
    </source>
</evidence>
<dbReference type="RefSeq" id="WP_204039480.1">
    <property type="nucleotide sequence ID" value="NZ_BOOA01000005.1"/>
</dbReference>
<evidence type="ECO:0000256" key="4">
    <source>
        <dbReference type="ARBA" id="ARBA00022475"/>
    </source>
</evidence>
<dbReference type="SUPFAM" id="SSF81345">
    <property type="entry name" value="ABC transporter involved in vitamin B12 uptake, BtuC"/>
    <property type="match status" value="1"/>
</dbReference>
<dbReference type="EMBL" id="BOOA01000005">
    <property type="protein sequence ID" value="GIH22644.1"/>
    <property type="molecule type" value="Genomic_DNA"/>
</dbReference>
<dbReference type="PANTHER" id="PTHR30472:SF37">
    <property type="entry name" value="FE(3+) DICITRATE TRANSPORT SYSTEM PERMEASE PROTEIN FECD-RELATED"/>
    <property type="match status" value="1"/>
</dbReference>
<comment type="caution">
    <text evidence="9">The sequence shown here is derived from an EMBL/GenBank/DDBJ whole genome shotgun (WGS) entry which is preliminary data.</text>
</comment>
<feature type="transmembrane region" description="Helical" evidence="8">
    <location>
        <begin position="340"/>
        <end position="359"/>
    </location>
</feature>
<dbReference type="Proteomes" id="UP000640052">
    <property type="component" value="Unassembled WGS sequence"/>
</dbReference>
<dbReference type="GO" id="GO:0033214">
    <property type="term" value="P:siderophore-iron import into cell"/>
    <property type="evidence" value="ECO:0007669"/>
    <property type="project" value="TreeGrafter"/>
</dbReference>
<feature type="transmembrane region" description="Helical" evidence="8">
    <location>
        <begin position="270"/>
        <end position="300"/>
    </location>
</feature>
<comment type="subcellular location">
    <subcellularLocation>
        <location evidence="1">Cell membrane</location>
        <topology evidence="1">Multi-pass membrane protein</topology>
    </subcellularLocation>
</comment>